<name>A0A1C3K9J2_PLAMA</name>
<proteinExistence type="predicted"/>
<reference evidence="3 4" key="1">
    <citation type="submission" date="2016-06" db="EMBL/GenBank/DDBJ databases">
        <authorList>
            <consortium name="Pathogen Informatics"/>
        </authorList>
    </citation>
    <scope>NUCLEOTIDE SEQUENCE [LARGE SCALE GENOMIC DNA]</scope>
    <source>
        <strain evidence="3">PmlGA01</strain>
    </source>
</reference>
<feature type="compositionally biased region" description="Basic and acidic residues" evidence="1">
    <location>
        <begin position="74"/>
        <end position="86"/>
    </location>
</feature>
<gene>
    <name evidence="3" type="primary">PmlGA01_020007300</name>
    <name evidence="3" type="ORF">PMLGA01_020007300</name>
</gene>
<accession>A0A1C3K9J2</accession>
<dbReference type="VEuPathDB" id="PlasmoDB:PmUG01_02013900"/>
<feature type="region of interest" description="Disordered" evidence="1">
    <location>
        <begin position="74"/>
        <end position="112"/>
    </location>
</feature>
<feature type="compositionally biased region" description="Low complexity" evidence="1">
    <location>
        <begin position="98"/>
        <end position="111"/>
    </location>
</feature>
<organism evidence="3 4">
    <name type="scientific">Plasmodium malariae</name>
    <dbReference type="NCBI Taxonomy" id="5858"/>
    <lineage>
        <taxon>Eukaryota</taxon>
        <taxon>Sar</taxon>
        <taxon>Alveolata</taxon>
        <taxon>Apicomplexa</taxon>
        <taxon>Aconoidasida</taxon>
        <taxon>Haemosporida</taxon>
        <taxon>Plasmodiidae</taxon>
        <taxon>Plasmodium</taxon>
        <taxon>Plasmodium (Plasmodium)</taxon>
    </lineage>
</organism>
<feature type="chain" id="PRO_5008677580" evidence="2">
    <location>
        <begin position="25"/>
        <end position="230"/>
    </location>
</feature>
<evidence type="ECO:0000313" key="3">
    <source>
        <dbReference type="EMBL" id="SBT70201.1"/>
    </source>
</evidence>
<keyword evidence="2" id="KW-0732">Signal</keyword>
<evidence type="ECO:0000256" key="2">
    <source>
        <dbReference type="SAM" id="SignalP"/>
    </source>
</evidence>
<sequence>MKKFCLTSFLPSISLFVFSFISSSEQVYDIGRLPISEKRIALNLIQVYEETKDAQRKFYEKFDNTQQLFNEIKAEKSSTSREDDQARGFIKTPLQDATSNTTSPSTSTSSSFVQIMSKGPVEEETIWRALYDTQLRRSPPTEEVHVFSTEDVEKEYGKARFDAFISQIYMMKNQFEKDLLYMNEELPRQKKIKDVINKAALLEQHINMQNKGNYYKNGPVQKTYATRVLC</sequence>
<dbReference type="EMBL" id="LT594490">
    <property type="protein sequence ID" value="SBT70201.1"/>
    <property type="molecule type" value="Genomic_DNA"/>
</dbReference>
<protein>
    <submittedName>
        <fullName evidence="3">Uncharacterized protein</fullName>
    </submittedName>
</protein>
<dbReference type="AlphaFoldDB" id="A0A1C3K9J2"/>
<evidence type="ECO:0000256" key="1">
    <source>
        <dbReference type="SAM" id="MobiDB-lite"/>
    </source>
</evidence>
<evidence type="ECO:0000313" key="4">
    <source>
        <dbReference type="Proteomes" id="UP000219799"/>
    </source>
</evidence>
<dbReference type="Proteomes" id="UP000219799">
    <property type="component" value="Chromosome 2"/>
</dbReference>
<feature type="signal peptide" evidence="2">
    <location>
        <begin position="1"/>
        <end position="24"/>
    </location>
</feature>